<comment type="caution">
    <text evidence="2">The sequence shown here is derived from an EMBL/GenBank/DDBJ whole genome shotgun (WGS) entry which is preliminary data.</text>
</comment>
<dbReference type="RefSeq" id="WP_171616710.1">
    <property type="nucleotide sequence ID" value="NZ_JALPRX010000088.1"/>
</dbReference>
<dbReference type="PANTHER" id="PTHR13696:SF96">
    <property type="entry name" value="COBQ_COBB_MIND_PARA NUCLEOTIDE BINDING DOMAIN-CONTAINING PROTEIN"/>
    <property type="match status" value="1"/>
</dbReference>
<name>A0A9X1YAH2_9PROT</name>
<dbReference type="Pfam" id="PF01656">
    <property type="entry name" value="CbiA"/>
    <property type="match status" value="1"/>
</dbReference>
<organism evidence="2 3">
    <name type="scientific">Roseomonas acroporae</name>
    <dbReference type="NCBI Taxonomy" id="2937791"/>
    <lineage>
        <taxon>Bacteria</taxon>
        <taxon>Pseudomonadati</taxon>
        <taxon>Pseudomonadota</taxon>
        <taxon>Alphaproteobacteria</taxon>
        <taxon>Acetobacterales</taxon>
        <taxon>Roseomonadaceae</taxon>
        <taxon>Roseomonas</taxon>
    </lineage>
</organism>
<protein>
    <submittedName>
        <fullName evidence="2">AAA family ATPase</fullName>
    </submittedName>
</protein>
<dbReference type="Gene3D" id="3.40.50.300">
    <property type="entry name" value="P-loop containing nucleotide triphosphate hydrolases"/>
    <property type="match status" value="1"/>
</dbReference>
<dbReference type="InterPro" id="IPR027417">
    <property type="entry name" value="P-loop_NTPase"/>
</dbReference>
<dbReference type="PANTHER" id="PTHR13696">
    <property type="entry name" value="P-LOOP CONTAINING NUCLEOSIDE TRIPHOSPHATE HYDROLASE"/>
    <property type="match status" value="1"/>
</dbReference>
<keyword evidence="3" id="KW-1185">Reference proteome</keyword>
<sequence length="214" mass="23138">MQIFSLISQKGGAGKSTLARQLAVLAGEDAPSLLIDRDPQETTTKWWQRRQALQPAPERPDLIDLDGTDLTTAAATLRKRPGGGAVFVDTRPAVAEPEAEAARVADLVIVPVRPSPDDLEAVGETLKILRRLGQRAVLVVNAAKNEGRARDARAALSRYPVPVCPTHIADRAVYLDASLEGRGVGEMRGAAARDAHAELRTVWAWLQEVAHEQH</sequence>
<proteinExistence type="predicted"/>
<dbReference type="CDD" id="cd02042">
    <property type="entry name" value="ParAB_family"/>
    <property type="match status" value="1"/>
</dbReference>
<evidence type="ECO:0000313" key="2">
    <source>
        <dbReference type="EMBL" id="MCK8786528.1"/>
    </source>
</evidence>
<evidence type="ECO:0000259" key="1">
    <source>
        <dbReference type="Pfam" id="PF01656"/>
    </source>
</evidence>
<dbReference type="EMBL" id="JALPRX010000088">
    <property type="protein sequence ID" value="MCK8786528.1"/>
    <property type="molecule type" value="Genomic_DNA"/>
</dbReference>
<feature type="domain" description="CobQ/CobB/MinD/ParA nucleotide binding" evidence="1">
    <location>
        <begin position="6"/>
        <end position="172"/>
    </location>
</feature>
<dbReference type="PIRSF" id="PIRSF009320">
    <property type="entry name" value="Nuc_binding_HP_1000"/>
    <property type="match status" value="1"/>
</dbReference>
<evidence type="ECO:0000313" key="3">
    <source>
        <dbReference type="Proteomes" id="UP001139516"/>
    </source>
</evidence>
<dbReference type="SUPFAM" id="SSF52540">
    <property type="entry name" value="P-loop containing nucleoside triphosphate hydrolases"/>
    <property type="match status" value="1"/>
</dbReference>
<reference evidence="2" key="1">
    <citation type="submission" date="2022-04" db="EMBL/GenBank/DDBJ databases">
        <title>Roseomonas acroporae sp. nov., isolated from coral Acropora digitifera.</title>
        <authorList>
            <person name="Sun H."/>
        </authorList>
    </citation>
    <scope>NUCLEOTIDE SEQUENCE</scope>
    <source>
        <strain evidence="2">NAR14</strain>
    </source>
</reference>
<accession>A0A9X1YAH2</accession>
<dbReference type="InterPro" id="IPR002586">
    <property type="entry name" value="CobQ/CobB/MinD/ParA_Nub-bd_dom"/>
</dbReference>
<dbReference type="AlphaFoldDB" id="A0A9X1YAH2"/>
<dbReference type="Proteomes" id="UP001139516">
    <property type="component" value="Unassembled WGS sequence"/>
</dbReference>
<gene>
    <name evidence="2" type="ORF">M0638_19305</name>
</gene>
<dbReference type="InterPro" id="IPR050678">
    <property type="entry name" value="DNA_Partitioning_ATPase"/>
</dbReference>